<evidence type="ECO:0000256" key="1">
    <source>
        <dbReference type="ARBA" id="ARBA00004651"/>
    </source>
</evidence>
<dbReference type="Pfam" id="PF02687">
    <property type="entry name" value="FtsX"/>
    <property type="match status" value="1"/>
</dbReference>
<dbReference type="InterPro" id="IPR025857">
    <property type="entry name" value="MacB_PCD"/>
</dbReference>
<feature type="transmembrane region" description="Helical" evidence="7">
    <location>
        <begin position="25"/>
        <end position="50"/>
    </location>
</feature>
<protein>
    <submittedName>
        <fullName evidence="10">Lipoprotein-releasing system permease protein</fullName>
    </submittedName>
</protein>
<keyword evidence="11" id="KW-1185">Reference proteome</keyword>
<proteinExistence type="inferred from homology"/>
<dbReference type="Pfam" id="PF12704">
    <property type="entry name" value="MacB_PCD"/>
    <property type="match status" value="1"/>
</dbReference>
<dbReference type="GO" id="GO:0044874">
    <property type="term" value="P:lipoprotein localization to outer membrane"/>
    <property type="evidence" value="ECO:0007669"/>
    <property type="project" value="TreeGrafter"/>
</dbReference>
<dbReference type="GO" id="GO:0098797">
    <property type="term" value="C:plasma membrane protein complex"/>
    <property type="evidence" value="ECO:0007669"/>
    <property type="project" value="TreeGrafter"/>
</dbReference>
<dbReference type="RefSeq" id="WP_089381869.1">
    <property type="nucleotide sequence ID" value="NZ_FZNT01000006.1"/>
</dbReference>
<dbReference type="OrthoDB" id="1522670at2"/>
<feature type="transmembrane region" description="Helical" evidence="7">
    <location>
        <begin position="331"/>
        <end position="353"/>
    </location>
</feature>
<dbReference type="InterPro" id="IPR051447">
    <property type="entry name" value="Lipoprotein-release_system"/>
</dbReference>
<evidence type="ECO:0000313" key="11">
    <source>
        <dbReference type="Proteomes" id="UP000198384"/>
    </source>
</evidence>
<evidence type="ECO:0000259" key="9">
    <source>
        <dbReference type="Pfam" id="PF12704"/>
    </source>
</evidence>
<evidence type="ECO:0000313" key="10">
    <source>
        <dbReference type="EMBL" id="SNR59067.1"/>
    </source>
</evidence>
<reference evidence="10 11" key="1">
    <citation type="submission" date="2017-06" db="EMBL/GenBank/DDBJ databases">
        <authorList>
            <person name="Kim H.J."/>
            <person name="Triplett B.A."/>
        </authorList>
    </citation>
    <scope>NUCLEOTIDE SEQUENCE [LARGE SCALE GENOMIC DNA]</scope>
    <source>
        <strain evidence="10 11">DSM 29150</strain>
    </source>
</reference>
<evidence type="ECO:0000256" key="5">
    <source>
        <dbReference type="ARBA" id="ARBA00022989"/>
    </source>
</evidence>
<gene>
    <name evidence="10" type="ORF">SAMN06265371_106107</name>
</gene>
<dbReference type="EMBL" id="FZNT01000006">
    <property type="protein sequence ID" value="SNR59067.1"/>
    <property type="molecule type" value="Genomic_DNA"/>
</dbReference>
<accession>A0A238XJG8</accession>
<comment type="similarity">
    <text evidence="2">Belongs to the ABC-4 integral membrane protein family. LolC/E subfamily.</text>
</comment>
<dbReference type="InterPro" id="IPR003838">
    <property type="entry name" value="ABC3_permease_C"/>
</dbReference>
<dbReference type="PANTHER" id="PTHR30489">
    <property type="entry name" value="LIPOPROTEIN-RELEASING SYSTEM TRANSMEMBRANE PROTEIN LOLE"/>
    <property type="match status" value="1"/>
</dbReference>
<feature type="transmembrane region" description="Helical" evidence="7">
    <location>
        <begin position="373"/>
        <end position="399"/>
    </location>
</feature>
<keyword evidence="5 7" id="KW-1133">Transmembrane helix</keyword>
<name>A0A238XJG8_9FLAO</name>
<keyword evidence="6 7" id="KW-0472">Membrane</keyword>
<feature type="transmembrane region" description="Helical" evidence="7">
    <location>
        <begin position="277"/>
        <end position="301"/>
    </location>
</feature>
<comment type="subcellular location">
    <subcellularLocation>
        <location evidence="1">Cell membrane</location>
        <topology evidence="1">Multi-pass membrane protein</topology>
    </subcellularLocation>
</comment>
<organism evidence="10 11">
    <name type="scientific">Lutibacter agarilyticus</name>
    <dbReference type="NCBI Taxonomy" id="1109740"/>
    <lineage>
        <taxon>Bacteria</taxon>
        <taxon>Pseudomonadati</taxon>
        <taxon>Bacteroidota</taxon>
        <taxon>Flavobacteriia</taxon>
        <taxon>Flavobacteriales</taxon>
        <taxon>Flavobacteriaceae</taxon>
        <taxon>Lutibacter</taxon>
    </lineage>
</organism>
<evidence type="ECO:0000256" key="4">
    <source>
        <dbReference type="ARBA" id="ARBA00022692"/>
    </source>
</evidence>
<keyword evidence="10" id="KW-0449">Lipoprotein</keyword>
<evidence type="ECO:0000256" key="7">
    <source>
        <dbReference type="SAM" id="Phobius"/>
    </source>
</evidence>
<evidence type="ECO:0000256" key="6">
    <source>
        <dbReference type="ARBA" id="ARBA00023136"/>
    </source>
</evidence>
<dbReference type="AlphaFoldDB" id="A0A238XJG8"/>
<keyword evidence="4 7" id="KW-0812">Transmembrane</keyword>
<evidence type="ECO:0000256" key="2">
    <source>
        <dbReference type="ARBA" id="ARBA00005236"/>
    </source>
</evidence>
<dbReference type="PANTHER" id="PTHR30489:SF0">
    <property type="entry name" value="LIPOPROTEIN-RELEASING SYSTEM TRANSMEMBRANE PROTEIN LOLE"/>
    <property type="match status" value="1"/>
</dbReference>
<evidence type="ECO:0000259" key="8">
    <source>
        <dbReference type="Pfam" id="PF02687"/>
    </source>
</evidence>
<evidence type="ECO:0000256" key="3">
    <source>
        <dbReference type="ARBA" id="ARBA00022475"/>
    </source>
</evidence>
<feature type="domain" description="MacB-like periplasmic core" evidence="9">
    <location>
        <begin position="28"/>
        <end position="219"/>
    </location>
</feature>
<sequence>MNYELFIAKRIIAAKQYKSSISSPIIKIAIIAISLGIVIMMIAIATGIGLQQKIREKIAGFNGHIQITNFDNNYSEITLESVSTNQEFYPEFKEIDNIDNVQIFATKAGIIRTASDFEGIILKGVSNDYNWRFFEEYMVAGKLPDFSQDVSTDVLISQEISNRLQINLGDQFNVLFVKDDPSKAPWLRVFTAVGIYNTGFQDFDENFVIADIRNIQKMNRWAVDEVGGFEVLISNFDEIEVKSIEVYEQTASTLNTQNVIEKYPAIFEWIGLFDNNIYLIIAIMILVAGINMITALLVLILERTQMVGILKALGASNVSIRKVFLYNAGYLIIRGLFWGNLIGLSILCIQKYTGIITLDPETYYVTNVPVYINIGYIILLNIGTLLLCLLMLIIPSIIISKINPVKSIKFE</sequence>
<feature type="domain" description="ABC3 transporter permease C-terminal" evidence="8">
    <location>
        <begin position="279"/>
        <end position="404"/>
    </location>
</feature>
<dbReference type="Proteomes" id="UP000198384">
    <property type="component" value="Unassembled WGS sequence"/>
</dbReference>
<keyword evidence="3" id="KW-1003">Cell membrane</keyword>